<dbReference type="Gene3D" id="3.30.70.370">
    <property type="match status" value="1"/>
</dbReference>
<dbReference type="FunFam" id="1.10.150.20:FF:000002">
    <property type="entry name" value="DNA polymerase I"/>
    <property type="match status" value="1"/>
</dbReference>
<dbReference type="InterPro" id="IPR018320">
    <property type="entry name" value="DNA_polymerase_1"/>
</dbReference>
<organism evidence="20">
    <name type="scientific">Desulfomonile tiedjei</name>
    <dbReference type="NCBI Taxonomy" id="2358"/>
    <lineage>
        <taxon>Bacteria</taxon>
        <taxon>Pseudomonadati</taxon>
        <taxon>Thermodesulfobacteriota</taxon>
        <taxon>Desulfomonilia</taxon>
        <taxon>Desulfomonilales</taxon>
        <taxon>Desulfomonilaceae</taxon>
        <taxon>Desulfomonile</taxon>
    </lineage>
</organism>
<dbReference type="InterPro" id="IPR012337">
    <property type="entry name" value="RNaseH-like_sf"/>
</dbReference>
<dbReference type="InterPro" id="IPR001098">
    <property type="entry name" value="DNA-dir_DNA_pol_A_palm_dom"/>
</dbReference>
<evidence type="ECO:0000256" key="16">
    <source>
        <dbReference type="RuleBase" id="RU004460"/>
    </source>
</evidence>
<feature type="domain" description="DNA-directed DNA polymerase family A palm" evidence="19">
    <location>
        <begin position="646"/>
        <end position="852"/>
    </location>
</feature>
<dbReference type="InterPro" id="IPR019760">
    <property type="entry name" value="DNA-dir_DNA_pol_A_CS"/>
</dbReference>
<dbReference type="FunFam" id="1.10.150.20:FF:000003">
    <property type="entry name" value="DNA polymerase I"/>
    <property type="match status" value="1"/>
</dbReference>
<proteinExistence type="inferred from homology"/>
<evidence type="ECO:0000256" key="15">
    <source>
        <dbReference type="NCBIfam" id="TIGR00593"/>
    </source>
</evidence>
<dbReference type="FunFam" id="3.40.50.1010:FF:000001">
    <property type="entry name" value="DNA polymerase I"/>
    <property type="match status" value="1"/>
</dbReference>
<evidence type="ECO:0000256" key="2">
    <source>
        <dbReference type="ARBA" id="ARBA00012417"/>
    </source>
</evidence>
<dbReference type="Gene3D" id="3.40.50.1010">
    <property type="entry name" value="5'-nuclease"/>
    <property type="match status" value="1"/>
</dbReference>
<evidence type="ECO:0000256" key="12">
    <source>
        <dbReference type="ARBA" id="ARBA00023125"/>
    </source>
</evidence>
<dbReference type="NCBIfam" id="TIGR00593">
    <property type="entry name" value="pola"/>
    <property type="match status" value="1"/>
</dbReference>
<sequence>MSQERETLYVIDGSSYIHRAYHAMGGLTNSKGFPTGAVFGFTAMLMKTLKDKSPKRIVVVFDAKGKTFRHDVYPEYKANRPSMPEDLRLQIPKIYDVVQNYGIPSLAVEGYEADDIVATLTRLATGKQWDVVIISSDKDLMQLVGDNVSMWDPQRDVVYDAAAVKAKFGVDPRHLLDFMALTGDSSDNVPGVPGIGPKTASQLINQFGSLDALYEHIGAIPQEKLRAKIAEHKEKAMLSRKLVSLADEAPLDMPLESLRPAEPDVDGLRKLFHELEFKKFMADLPAEKSLDYSGYATVSSVNELERWVAEIKRKKKFAFDIESTSLSPVQADLVGISLCTGAGLACYIPVGHANGPQLPKATVLHTLKPILEDEAYPKIGQNIKYDIIILKKEGIEARGVAFDTMIASYLLDPSRRGHSLDDLSEAYLNHRMIPIRDLIGSGKSQVNFSAVPIDKAAEYSCEDAEVTFRIAEILGPKIEEQGLGPLFRDVELPLIPILADMELAGVFVDVAYLAELSREFGAILDKIELEIYALAGESFNINSPKQLSEILFQKLGLKPVKKTKSGQSTALDVLEELAVQHELPRKILEYRSIFKLKTTYVDTLPTLVNPTTGRIHTSYNQAVAATGRLSSSDPNLQNIPVRTTEGRKIRKAFQPAKGYLFVSADYSQIELRVMAHLSGDKRLAEAFSLGEDIHAITAAGIFDCSPALVTPEMRRKAKAINFGIIYGMGPFKLAQQIGVGLKLAKKYLEEYYETYAGVKAFMEQLPEQAKKDGFVTTILGRKRFLPDLNSPNKIAQQAAFRMAVNTTIQGSAADLMKLAMIKVYHKLKEKRIPGRMILQVHDELILEVEEQAVQEAAELVKSEMEHVYTMSVPLVVDVSIGHNWEEAH</sequence>
<feature type="domain" description="3'-5' exonuclease" evidence="17">
    <location>
        <begin position="295"/>
        <end position="479"/>
    </location>
</feature>
<evidence type="ECO:0000256" key="1">
    <source>
        <dbReference type="ARBA" id="ARBA00007705"/>
    </source>
</evidence>
<dbReference type="InterPro" id="IPR036279">
    <property type="entry name" value="5-3_exonuclease_C_sf"/>
</dbReference>
<dbReference type="InterPro" id="IPR036397">
    <property type="entry name" value="RNaseH_sf"/>
</dbReference>
<dbReference type="GO" id="GO:0006302">
    <property type="term" value="P:double-strand break repair"/>
    <property type="evidence" value="ECO:0007669"/>
    <property type="project" value="TreeGrafter"/>
</dbReference>
<dbReference type="Gene3D" id="3.30.420.10">
    <property type="entry name" value="Ribonuclease H-like superfamily/Ribonuclease H"/>
    <property type="match status" value="1"/>
</dbReference>
<dbReference type="PANTHER" id="PTHR10133:SF27">
    <property type="entry name" value="DNA POLYMERASE NU"/>
    <property type="match status" value="1"/>
</dbReference>
<evidence type="ECO:0000259" key="19">
    <source>
        <dbReference type="SMART" id="SM00482"/>
    </source>
</evidence>
<dbReference type="InterPro" id="IPR043502">
    <property type="entry name" value="DNA/RNA_pol_sf"/>
</dbReference>
<comment type="catalytic activity">
    <reaction evidence="14 16">
        <text>DNA(n) + a 2'-deoxyribonucleoside 5'-triphosphate = DNA(n+1) + diphosphate</text>
        <dbReference type="Rhea" id="RHEA:22508"/>
        <dbReference type="Rhea" id="RHEA-COMP:17339"/>
        <dbReference type="Rhea" id="RHEA-COMP:17340"/>
        <dbReference type="ChEBI" id="CHEBI:33019"/>
        <dbReference type="ChEBI" id="CHEBI:61560"/>
        <dbReference type="ChEBI" id="CHEBI:173112"/>
        <dbReference type="EC" id="2.7.7.7"/>
    </reaction>
</comment>
<dbReference type="SMART" id="SM00475">
    <property type="entry name" value="53EXOc"/>
    <property type="match status" value="1"/>
</dbReference>
<dbReference type="CDD" id="cd09898">
    <property type="entry name" value="H3TH_53EXO"/>
    <property type="match status" value="1"/>
</dbReference>
<keyword evidence="10 16" id="KW-0269">Exonuclease</keyword>
<keyword evidence="4 16" id="KW-0808">Transferase</keyword>
<evidence type="ECO:0000256" key="5">
    <source>
        <dbReference type="ARBA" id="ARBA00022695"/>
    </source>
</evidence>
<protein>
    <recommendedName>
        <fullName evidence="3 15">DNA polymerase I</fullName>
        <ecNumber evidence="2 15">2.7.7.7</ecNumber>
    </recommendedName>
</protein>
<dbReference type="SUPFAM" id="SSF53098">
    <property type="entry name" value="Ribonuclease H-like"/>
    <property type="match status" value="1"/>
</dbReference>
<dbReference type="InterPro" id="IPR020045">
    <property type="entry name" value="DNA_polI_H3TH"/>
</dbReference>
<feature type="domain" description="5'-3' exonuclease" evidence="18">
    <location>
        <begin position="4"/>
        <end position="261"/>
    </location>
</feature>
<dbReference type="Pfam" id="PF00476">
    <property type="entry name" value="DNA_pol_A"/>
    <property type="match status" value="1"/>
</dbReference>
<keyword evidence="12 16" id="KW-0238">DNA-binding</keyword>
<evidence type="ECO:0000256" key="7">
    <source>
        <dbReference type="ARBA" id="ARBA00022722"/>
    </source>
</evidence>
<dbReference type="SMART" id="SM00482">
    <property type="entry name" value="POLAc"/>
    <property type="match status" value="1"/>
</dbReference>
<comment type="function">
    <text evidence="16">In addition to polymerase activity, this DNA polymerase exhibits 3'-5' and 5'-3' exonuclease activity.</text>
</comment>
<dbReference type="SUPFAM" id="SSF88723">
    <property type="entry name" value="PIN domain-like"/>
    <property type="match status" value="1"/>
</dbReference>
<dbReference type="FunFam" id="1.20.1060.10:FF:000001">
    <property type="entry name" value="DNA polymerase I"/>
    <property type="match status" value="1"/>
</dbReference>
<dbReference type="SMART" id="SM00279">
    <property type="entry name" value="HhH2"/>
    <property type="match status" value="1"/>
</dbReference>
<dbReference type="InterPro" id="IPR020046">
    <property type="entry name" value="5-3_exonucl_a-hlix_arch_N"/>
</dbReference>
<dbReference type="EC" id="2.7.7.7" evidence="2 15"/>
<dbReference type="InterPro" id="IPR002298">
    <property type="entry name" value="DNA_polymerase_A"/>
</dbReference>
<dbReference type="GO" id="GO:0006261">
    <property type="term" value="P:DNA-templated DNA replication"/>
    <property type="evidence" value="ECO:0007669"/>
    <property type="project" value="UniProtKB-UniRule"/>
</dbReference>
<evidence type="ECO:0000256" key="3">
    <source>
        <dbReference type="ARBA" id="ARBA00020311"/>
    </source>
</evidence>
<dbReference type="Pfam" id="PF01612">
    <property type="entry name" value="DNA_pol_A_exo1"/>
    <property type="match status" value="1"/>
</dbReference>
<evidence type="ECO:0000256" key="10">
    <source>
        <dbReference type="ARBA" id="ARBA00022839"/>
    </source>
</evidence>
<dbReference type="SUPFAM" id="SSF47807">
    <property type="entry name" value="5' to 3' exonuclease, C-terminal subdomain"/>
    <property type="match status" value="1"/>
</dbReference>
<dbReference type="AlphaFoldDB" id="A0A7C4ERG3"/>
<dbReference type="PANTHER" id="PTHR10133">
    <property type="entry name" value="DNA POLYMERASE I"/>
    <property type="match status" value="1"/>
</dbReference>
<dbReference type="CDD" id="cd06139">
    <property type="entry name" value="DNA_polA_I_Ecoli_like_exo"/>
    <property type="match status" value="1"/>
</dbReference>
<evidence type="ECO:0000256" key="8">
    <source>
        <dbReference type="ARBA" id="ARBA00022763"/>
    </source>
</evidence>
<accession>A0A7C4ERG3</accession>
<dbReference type="CDD" id="cd08637">
    <property type="entry name" value="DNA_pol_A_pol_I_C"/>
    <property type="match status" value="1"/>
</dbReference>
<keyword evidence="9 16" id="KW-0378">Hydrolase</keyword>
<dbReference type="CDD" id="cd09859">
    <property type="entry name" value="PIN_53EXO"/>
    <property type="match status" value="1"/>
</dbReference>
<keyword evidence="8 16" id="KW-0227">DNA damage</keyword>
<dbReference type="SUPFAM" id="SSF56672">
    <property type="entry name" value="DNA/RNA polymerases"/>
    <property type="match status" value="1"/>
</dbReference>
<dbReference type="Gene3D" id="1.10.150.20">
    <property type="entry name" value="5' to 3' exonuclease, C-terminal subdomain"/>
    <property type="match status" value="2"/>
</dbReference>
<keyword evidence="13 16" id="KW-0234">DNA repair</keyword>
<dbReference type="InterPro" id="IPR008918">
    <property type="entry name" value="HhH2"/>
</dbReference>
<dbReference type="GO" id="GO:0003887">
    <property type="term" value="F:DNA-directed DNA polymerase activity"/>
    <property type="evidence" value="ECO:0007669"/>
    <property type="project" value="UniProtKB-UniRule"/>
</dbReference>
<dbReference type="InterPro" id="IPR002562">
    <property type="entry name" value="3'-5'_exonuclease_dom"/>
</dbReference>
<keyword evidence="6 16" id="KW-0235">DNA replication</keyword>
<dbReference type="GO" id="GO:0008408">
    <property type="term" value="F:3'-5' exonuclease activity"/>
    <property type="evidence" value="ECO:0007669"/>
    <property type="project" value="UniProtKB-UniRule"/>
</dbReference>
<evidence type="ECO:0000256" key="6">
    <source>
        <dbReference type="ARBA" id="ARBA00022705"/>
    </source>
</evidence>
<evidence type="ECO:0000259" key="18">
    <source>
        <dbReference type="SMART" id="SM00475"/>
    </source>
</evidence>
<dbReference type="GO" id="GO:0008409">
    <property type="term" value="F:5'-3' exonuclease activity"/>
    <property type="evidence" value="ECO:0007669"/>
    <property type="project" value="UniProtKB-UniRule"/>
</dbReference>
<dbReference type="PRINTS" id="PR00868">
    <property type="entry name" value="DNAPOLI"/>
</dbReference>
<evidence type="ECO:0000256" key="14">
    <source>
        <dbReference type="ARBA" id="ARBA00049244"/>
    </source>
</evidence>
<dbReference type="NCBIfam" id="NF004397">
    <property type="entry name" value="PRK05755.1"/>
    <property type="match status" value="1"/>
</dbReference>
<evidence type="ECO:0000256" key="11">
    <source>
        <dbReference type="ARBA" id="ARBA00022932"/>
    </source>
</evidence>
<dbReference type="InterPro" id="IPR002421">
    <property type="entry name" value="5-3_exonuclease"/>
</dbReference>
<gene>
    <name evidence="16 20" type="primary">polA</name>
    <name evidence="20" type="ORF">ENV54_03505</name>
</gene>
<name>A0A7C4ERG3_9BACT</name>
<evidence type="ECO:0000313" key="20">
    <source>
        <dbReference type="EMBL" id="HGH60349.1"/>
    </source>
</evidence>
<keyword evidence="7" id="KW-0540">Nuclease</keyword>
<evidence type="ECO:0000256" key="4">
    <source>
        <dbReference type="ARBA" id="ARBA00022679"/>
    </source>
</evidence>
<dbReference type="FunFam" id="3.30.420.10:FF:000026">
    <property type="entry name" value="DNA polymerase I"/>
    <property type="match status" value="1"/>
</dbReference>
<dbReference type="GO" id="GO:0003677">
    <property type="term" value="F:DNA binding"/>
    <property type="evidence" value="ECO:0007669"/>
    <property type="project" value="UniProtKB-UniRule"/>
</dbReference>
<comment type="caution">
    <text evidence="20">The sequence shown here is derived from an EMBL/GenBank/DDBJ whole genome shotgun (WGS) entry which is preliminary data.</text>
</comment>
<dbReference type="InterPro" id="IPR029060">
    <property type="entry name" value="PIN-like_dom_sf"/>
</dbReference>
<dbReference type="PROSITE" id="PS00447">
    <property type="entry name" value="DNA_POLYMERASE_A"/>
    <property type="match status" value="1"/>
</dbReference>
<dbReference type="Pfam" id="PF01367">
    <property type="entry name" value="5_3_exonuc"/>
    <property type="match status" value="1"/>
</dbReference>
<evidence type="ECO:0000256" key="9">
    <source>
        <dbReference type="ARBA" id="ARBA00022801"/>
    </source>
</evidence>
<dbReference type="Gene3D" id="1.20.1060.10">
    <property type="entry name" value="Taq DNA Polymerase, Chain T, domain 4"/>
    <property type="match status" value="1"/>
</dbReference>
<evidence type="ECO:0000256" key="13">
    <source>
        <dbReference type="ARBA" id="ARBA00023204"/>
    </source>
</evidence>
<evidence type="ECO:0000259" key="17">
    <source>
        <dbReference type="SMART" id="SM00474"/>
    </source>
</evidence>
<comment type="similarity">
    <text evidence="1 16">Belongs to the DNA polymerase type-A family.</text>
</comment>
<dbReference type="Pfam" id="PF02739">
    <property type="entry name" value="5_3_exonuc_N"/>
    <property type="match status" value="1"/>
</dbReference>
<reference evidence="20" key="1">
    <citation type="journal article" date="2020" name="mSystems">
        <title>Genome- and Community-Level Interaction Insights into Carbon Utilization and Element Cycling Functions of Hydrothermarchaeota in Hydrothermal Sediment.</title>
        <authorList>
            <person name="Zhou Z."/>
            <person name="Liu Y."/>
            <person name="Xu W."/>
            <person name="Pan J."/>
            <person name="Luo Z.H."/>
            <person name="Li M."/>
        </authorList>
    </citation>
    <scope>NUCLEOTIDE SEQUENCE [LARGE SCALE GENOMIC DNA]</scope>
    <source>
        <strain evidence="20">SpSt-769</strain>
    </source>
</reference>
<dbReference type="SMART" id="SM00474">
    <property type="entry name" value="35EXOc"/>
    <property type="match status" value="1"/>
</dbReference>
<keyword evidence="11 16" id="KW-0239">DNA-directed DNA polymerase</keyword>
<keyword evidence="5 16" id="KW-0548">Nucleotidyltransferase</keyword>
<dbReference type="EMBL" id="DTGT01000110">
    <property type="protein sequence ID" value="HGH60349.1"/>
    <property type="molecule type" value="Genomic_DNA"/>
</dbReference>